<dbReference type="AlphaFoldDB" id="A0A9P1DKE2"/>
<evidence type="ECO:0000313" key="3">
    <source>
        <dbReference type="EMBL" id="CAL1165187.1"/>
    </source>
</evidence>
<name>A0A9P1DKE2_9DINO</name>
<feature type="region of interest" description="Disordered" evidence="1">
    <location>
        <begin position="1"/>
        <end position="72"/>
    </location>
</feature>
<dbReference type="EMBL" id="CAMXCT020005235">
    <property type="protein sequence ID" value="CAL1165187.1"/>
    <property type="molecule type" value="Genomic_DNA"/>
</dbReference>
<feature type="compositionally biased region" description="Low complexity" evidence="1">
    <location>
        <begin position="43"/>
        <end position="60"/>
    </location>
</feature>
<accession>A0A9P1DKE2</accession>
<feature type="compositionally biased region" description="Basic and acidic residues" evidence="1">
    <location>
        <begin position="1"/>
        <end position="38"/>
    </location>
</feature>
<evidence type="ECO:0000256" key="1">
    <source>
        <dbReference type="SAM" id="MobiDB-lite"/>
    </source>
</evidence>
<protein>
    <submittedName>
        <fullName evidence="2">Uncharacterized protein</fullName>
    </submittedName>
</protein>
<organism evidence="2">
    <name type="scientific">Cladocopium goreaui</name>
    <dbReference type="NCBI Taxonomy" id="2562237"/>
    <lineage>
        <taxon>Eukaryota</taxon>
        <taxon>Sar</taxon>
        <taxon>Alveolata</taxon>
        <taxon>Dinophyceae</taxon>
        <taxon>Suessiales</taxon>
        <taxon>Symbiodiniaceae</taxon>
        <taxon>Cladocopium</taxon>
    </lineage>
</organism>
<evidence type="ECO:0000313" key="2">
    <source>
        <dbReference type="EMBL" id="CAI4011812.1"/>
    </source>
</evidence>
<dbReference type="EMBL" id="CAMXCT030005235">
    <property type="protein sequence ID" value="CAL4799124.1"/>
    <property type="molecule type" value="Genomic_DNA"/>
</dbReference>
<sequence>MRQELEAAGREKEQVSNQAKREAQEKKDLLRQKLEATARKNAAPESVSPSPASVASQPTVSPLPPDDRTGGETVALVSDQRFTSSTHPQAWHCLYRMTRKADSCDAEIYKLWHEGGAKRDQLLKDFVCRCYTPSDDFNKNKAKLHALITLRQKSRHWRRNLQGYSWHTEDDMKTILKWSQRCIYDASSLKYLVQTRDDVEAGDEKIKELESEMKECGLYDSDFSLGDLLDEGEEETGELNDLYNEISKIEVTPAGKEKRAYADVNEKIRIATYFVKTASKAKAKPKAEGDDPCIPDSVDDILKTFVAPELEQIVTEATSATAAVRQANNTSRVAKWSSDKLHLDEFGELDGKRTSNKNRNLVKCLSKRGFMLGAPITYIKGVDGEHDVFSRHPGPEELSYCLPCLMHGDEGVGYRRKPVLQLLWGPLLRVGLGAANRLFLITTCPHKYYSGYNEGTAAGNPVVDRLMKECGRSACKAYYQGIPTKFGTFKLVFLGLAGDHPFQTKVCASLRGHLRKEICPWCEANTYDVPFEDCSSSARWRKTLFHSMPWKVPPPFAIVPGGDHPSFIKWDLMHMVPHGCARNFCASVVCMLCGPLGLFVPFPGSGLKKNRSLQAAYSLLESWLVCVGKSMRDLKEFTPENLQWKLNRDFPDSTCKASDCTLLTQWLLDLIGTMPWEMTEPLKVAYEGLQSLDQFQRLCYSGDRLFMDPARQRSTRDARVGFLNAYSKLAVYWHGQGWCLFGFTPKYHYTSHWDHELTEAIRNCLEWAWNPGAFSTPMMEDFVGLTSRISRTVHAGTVPLNTIRKYLLEMRRLW</sequence>
<dbReference type="Proteomes" id="UP001152797">
    <property type="component" value="Unassembled WGS sequence"/>
</dbReference>
<reference evidence="2" key="1">
    <citation type="submission" date="2022-10" db="EMBL/GenBank/DDBJ databases">
        <authorList>
            <person name="Chen Y."/>
            <person name="Dougan E. K."/>
            <person name="Chan C."/>
            <person name="Rhodes N."/>
            <person name="Thang M."/>
        </authorList>
    </citation>
    <scope>NUCLEOTIDE SEQUENCE</scope>
</reference>
<evidence type="ECO:0000313" key="4">
    <source>
        <dbReference type="Proteomes" id="UP001152797"/>
    </source>
</evidence>
<gene>
    <name evidence="2" type="ORF">C1SCF055_LOCUS36941</name>
</gene>
<keyword evidence="4" id="KW-1185">Reference proteome</keyword>
<proteinExistence type="predicted"/>
<comment type="caution">
    <text evidence="2">The sequence shown here is derived from an EMBL/GenBank/DDBJ whole genome shotgun (WGS) entry which is preliminary data.</text>
</comment>
<reference evidence="3" key="2">
    <citation type="submission" date="2024-04" db="EMBL/GenBank/DDBJ databases">
        <authorList>
            <person name="Chen Y."/>
            <person name="Shah S."/>
            <person name="Dougan E. K."/>
            <person name="Thang M."/>
            <person name="Chan C."/>
        </authorList>
    </citation>
    <scope>NUCLEOTIDE SEQUENCE [LARGE SCALE GENOMIC DNA]</scope>
</reference>
<dbReference type="EMBL" id="CAMXCT010005235">
    <property type="protein sequence ID" value="CAI4011812.1"/>
    <property type="molecule type" value="Genomic_DNA"/>
</dbReference>